<reference evidence="2 3" key="1">
    <citation type="journal article" date="2021" name="Sci. Rep.">
        <title>The genome of the diatom Chaetoceros tenuissimus carries an ancient integrated fragment of an extant virus.</title>
        <authorList>
            <person name="Hongo Y."/>
            <person name="Kimura K."/>
            <person name="Takaki Y."/>
            <person name="Yoshida Y."/>
            <person name="Baba S."/>
            <person name="Kobayashi G."/>
            <person name="Nagasaki K."/>
            <person name="Hano T."/>
            <person name="Tomaru Y."/>
        </authorList>
    </citation>
    <scope>NUCLEOTIDE SEQUENCE [LARGE SCALE GENOMIC DNA]</scope>
    <source>
        <strain evidence="2 3">NIES-3715</strain>
    </source>
</reference>
<sequence length="190" mass="21693">MIPATRHGSKSYFHFVRNKRALKAENDDEREKSDDNRNIQPQDPFFIEEPRLLIGDLLAILVTTQLVFLTHVLQQSSFWESGGFNQAITFSSFSSLGDFVRTDSLLSLCWICSALYNRGYGYAAFVDDLQSIKSSLQVFVDFCSLLIISKILFASLDKAPVDPYLVLTEAWFVIFVVGTFRFAYSRANRF</sequence>
<keyword evidence="1" id="KW-0812">Transmembrane</keyword>
<evidence type="ECO:0000313" key="3">
    <source>
        <dbReference type="Proteomes" id="UP001054902"/>
    </source>
</evidence>
<evidence type="ECO:0008006" key="4">
    <source>
        <dbReference type="Google" id="ProtNLM"/>
    </source>
</evidence>
<dbReference type="EMBL" id="BLLK01000060">
    <property type="protein sequence ID" value="GFH58011.1"/>
    <property type="molecule type" value="Genomic_DNA"/>
</dbReference>
<feature type="transmembrane region" description="Helical" evidence="1">
    <location>
        <begin position="52"/>
        <end position="73"/>
    </location>
</feature>
<evidence type="ECO:0000256" key="1">
    <source>
        <dbReference type="SAM" id="Phobius"/>
    </source>
</evidence>
<accession>A0AAD3D7B3</accession>
<gene>
    <name evidence="2" type="ORF">CTEN210_14487</name>
</gene>
<feature type="transmembrane region" description="Helical" evidence="1">
    <location>
        <begin position="163"/>
        <end position="184"/>
    </location>
</feature>
<dbReference type="Proteomes" id="UP001054902">
    <property type="component" value="Unassembled WGS sequence"/>
</dbReference>
<evidence type="ECO:0000313" key="2">
    <source>
        <dbReference type="EMBL" id="GFH58011.1"/>
    </source>
</evidence>
<comment type="caution">
    <text evidence="2">The sequence shown here is derived from an EMBL/GenBank/DDBJ whole genome shotgun (WGS) entry which is preliminary data.</text>
</comment>
<keyword evidence="1" id="KW-0472">Membrane</keyword>
<name>A0AAD3D7B3_9STRA</name>
<keyword evidence="3" id="KW-1185">Reference proteome</keyword>
<protein>
    <recommendedName>
        <fullName evidence="4">Transmembrane protein</fullName>
    </recommendedName>
</protein>
<proteinExistence type="predicted"/>
<keyword evidence="1" id="KW-1133">Transmembrane helix</keyword>
<organism evidence="2 3">
    <name type="scientific">Chaetoceros tenuissimus</name>
    <dbReference type="NCBI Taxonomy" id="426638"/>
    <lineage>
        <taxon>Eukaryota</taxon>
        <taxon>Sar</taxon>
        <taxon>Stramenopiles</taxon>
        <taxon>Ochrophyta</taxon>
        <taxon>Bacillariophyta</taxon>
        <taxon>Coscinodiscophyceae</taxon>
        <taxon>Chaetocerotophycidae</taxon>
        <taxon>Chaetocerotales</taxon>
        <taxon>Chaetocerotaceae</taxon>
        <taxon>Chaetoceros</taxon>
    </lineage>
</organism>
<dbReference type="AlphaFoldDB" id="A0AAD3D7B3"/>